<evidence type="ECO:0000313" key="3">
    <source>
        <dbReference type="Proteomes" id="UP000476411"/>
    </source>
</evidence>
<organism evidence="2 3">
    <name type="scientific">Chitinophaga agri</name>
    <dbReference type="NCBI Taxonomy" id="2703787"/>
    <lineage>
        <taxon>Bacteria</taxon>
        <taxon>Pseudomonadati</taxon>
        <taxon>Bacteroidota</taxon>
        <taxon>Chitinophagia</taxon>
        <taxon>Chitinophagales</taxon>
        <taxon>Chitinophagaceae</taxon>
        <taxon>Chitinophaga</taxon>
    </lineage>
</organism>
<keyword evidence="1" id="KW-0732">Signal</keyword>
<feature type="chain" id="PRO_5025573697" description="PA14 domain-containing protein" evidence="1">
    <location>
        <begin position="33"/>
        <end position="2443"/>
    </location>
</feature>
<reference evidence="2 3" key="1">
    <citation type="submission" date="2020-01" db="EMBL/GenBank/DDBJ databases">
        <title>Complete genome sequence of Chitinophaga sp. H33E-04 isolated from quinoa roots.</title>
        <authorList>
            <person name="Weon H.-Y."/>
            <person name="Lee S.A."/>
        </authorList>
    </citation>
    <scope>NUCLEOTIDE SEQUENCE [LARGE SCALE GENOMIC DNA]</scope>
    <source>
        <strain evidence="2 3">H33E-04</strain>
    </source>
</reference>
<sequence>MKVRTKRGRVRIACFFLGLLLVQGLTPSVAWALTSGPAQPEMQQFQAAGTSDMVDLFTGDFKYNIPLLDVGGYPVNLSYASGVGMDDEASWVGLGWSLNAGTMNRQLRGIADDSDGDTLRSENYMKPKITGGGKFTLRGELFGKGVSGSVSLGVFKDNYDGWGSEVGGNVGLSLGMAAIGPVTPGVGVGLNSSTSDGVTVTPHVSLSMECADKEHSISAGNSLSFSYNTRQGLKGLTLSSSYSSDKYQRDDGNVSFTYNTPPFYPKSNVTFKSTNTTYTGDIGGVTVAVFTGAQASGYKSKREVLNRNQENRAFGLLYAEKGSNVPNALMDFMREKDNPVVPELNNVAMPIATPDIFSYTSQVGGGQLRLSRLSSGVFFDSETRDISDNKSFSAEYGVGLYFHGGTSVFQQDITNRTGKWRQDNNFLAKGDFAAKESLEEEHAYFQQMGEKHVDDQRFLSKIAGEDAVRVQMDGKKAKEFLQTESGRLLDSTKPYKHVGRQLRNTGVMYMTAGEAMHAGLEKQIRNYPLNKKGSFTPTIPGAASYDTLSRVSKYRKRNHISEMTVTEGDGKRMVYGLPVYNIRQDEYSFASHARKLDTATGLSSFETRGDTMVEHQNLGSGIKTVDEYYHKESQPAYATSYLLTGILSPDYVDITGNGITEDDRGTAFKFNYSKVNRDFQWRTPYTDSLKPKRAQFNRGLYADPDDDKSSFVCGQKELWYMHSIESKTMIAYFITEDRRDAIGADWLGRRDTLTKQQVLKEIRLYSKNNLVTPIKTVVFEYDYDLCKGIPNSLNRQGKLTLKSVYFKYASSSKGKHHPYVFEYKENPNYAFLSVDRWGNYKPRYANIKDGFGQLRNDEYPYSTQSTELANAYAGAWSLSQITLPTGGIINVDYESDDYAYVQDKRATVMSSITGMFDGDGNATASLLRAKSFDIKIDNTTFATTDVQQFRDSCLNGEEFLYMKLFVNVSDDVNSTDESKYDFVPCYGRIKSVNVANGVARVRFDDDTRQLISVNPFVSAVWQRMRLEYPRYAYPGYKNKVDDDMPVEAIVTSIANAIYNLSELWEPFIVKAWKKRFASSIKLEKSFARIGKMNGKKLGGGSRVKRIRMSDDWADMVSGQHSTQYGQEYDYTTTRGEQVISSGVAAYEPMVGADENPLRQPLKYVQDVKWTLDNFFYMEEPFGETLYPSPQVGYREVKVRSLGADGVPDPANKMGWSTYEFYTSKEYPVFVRKTNLEKDVHKPASWSKFMGGKSVYELTMSQGYTVFLNDMHGKSKAEKVFNQKGQLIASSEYKYFDEEDGGSLKLRNVVDVVDSTGVITKNQVIGRNIEVFSDMRESEMNNQGKSINLGLDVIPFMGFGLPLPHFPWAQNDDYRLFRSASVLKTVEYYGVVKSVTKTINGSSSTASNLLFDQYTGQTVVTQSQNEFEDPVYSMSIPAYWMYGSMGMAYKTLGTLYKNFQTDENGLPYPQFRSFLIPGDELVNVQTGYHTWAVNTPDSLSNKAVRMIDGSGRLAKGLIGDFKVYRSGNRNLLGAPATAITSLKNPILGNKLVLLNSNELGQYQVINASAVLYDEAWGQAVDCSMKSCPPGYQQDIDGNCYLAPKPRDTMKLVEGSKKSDYSTAGAFFYDGGAGANKIGESNSAFWRSRLNEVGIWLDNAHDYEWWGVEKCIDIPESKDYFIGHGSDLTMEIYIDDSLFFAFPKAEDDNYRIWNVRKKFLTKGKHKIHVEGSNNVGERSVGFEIYDVPYATLEASNESAIRTGTILSSHSFMTDAQALVFKKDRDHNLVGANFWCDNGVLPDMCDPTPNCDYKTKDECPEGYTRTADGLSCVPISVTEDATAWGLVVGLGSRYARYCENGTVFYDASGNQLSNIRGEFWGGCGNPIGGSSRIAASAAVVRDSSMARASASASPEFCGRLNNAGIWFNGGPLIGQWIGLNTCVTISESRTYYIGMAVDNEMRVLLDHQPVKELLQVDGNDVNPFITWKVYPIYLAAGQHILTIEATDKGGDYGVAVEIYGGTLSQLLRATSSADAKTIFSTENLRNNNNVDTYLKDMSGQVVKRRYSCPSGDVDICSGKLGCPALPMDNALNPYVYGYLGNWLPYKQMAWLTSRTGQDLIDKPASQGAGVRTGGAYQKFRAYWVYNSGWSIANNMEWVTSNTMTMYDQYSQELESKNALDLYSAARYGFKSTLPVAVGANMRQREIFYEGLEDHKFNKTLGAAASCEPDEFNIGAAIGGAAAALDSTDAHTGNYSMKLNGALILKTYVFKDEHRPGIYLENNAAGEYRRKADGWLGLRGFCPMNRKYVFSAWVRDNDPAGAPGITITINDRTVTLKKKAVVEGWKLVEGDLDVSEFASSNMAALTLVLQGNGQNVDDIRIFPYDGQLKTFAYDDTTQRVMAELDENNYATFYEYDDEGTLIRVKKETERGIMTIKESRSAYRKYKP</sequence>
<gene>
    <name evidence="2" type="ORF">GWR21_31245</name>
</gene>
<protein>
    <recommendedName>
        <fullName evidence="4">PA14 domain-containing protein</fullName>
    </recommendedName>
</protein>
<dbReference type="RefSeq" id="WP_162335612.1">
    <property type="nucleotide sequence ID" value="NZ_CP048113.1"/>
</dbReference>
<keyword evidence="3" id="KW-1185">Reference proteome</keyword>
<dbReference type="Proteomes" id="UP000476411">
    <property type="component" value="Chromosome"/>
</dbReference>
<dbReference type="EMBL" id="CP048113">
    <property type="protein sequence ID" value="QHS63896.1"/>
    <property type="molecule type" value="Genomic_DNA"/>
</dbReference>
<dbReference type="KEGG" id="chih:GWR21_31245"/>
<evidence type="ECO:0000313" key="2">
    <source>
        <dbReference type="EMBL" id="QHS63896.1"/>
    </source>
</evidence>
<name>A0A6B9ZPJ4_9BACT</name>
<feature type="signal peptide" evidence="1">
    <location>
        <begin position="1"/>
        <end position="32"/>
    </location>
</feature>
<evidence type="ECO:0008006" key="4">
    <source>
        <dbReference type="Google" id="ProtNLM"/>
    </source>
</evidence>
<evidence type="ECO:0000256" key="1">
    <source>
        <dbReference type="SAM" id="SignalP"/>
    </source>
</evidence>
<dbReference type="Gene3D" id="2.60.120.260">
    <property type="entry name" value="Galactose-binding domain-like"/>
    <property type="match status" value="1"/>
</dbReference>
<proteinExistence type="predicted"/>
<accession>A0A6B9ZPJ4</accession>